<evidence type="ECO:0000313" key="2">
    <source>
        <dbReference type="Proteomes" id="UP000800097"/>
    </source>
</evidence>
<organism evidence="1 2">
    <name type="scientific">Westerdykella ornata</name>
    <dbReference type="NCBI Taxonomy" id="318751"/>
    <lineage>
        <taxon>Eukaryota</taxon>
        <taxon>Fungi</taxon>
        <taxon>Dikarya</taxon>
        <taxon>Ascomycota</taxon>
        <taxon>Pezizomycotina</taxon>
        <taxon>Dothideomycetes</taxon>
        <taxon>Pleosporomycetidae</taxon>
        <taxon>Pleosporales</taxon>
        <taxon>Sporormiaceae</taxon>
        <taxon>Westerdykella</taxon>
    </lineage>
</organism>
<proteinExistence type="predicted"/>
<dbReference type="OrthoDB" id="3945463at2759"/>
<gene>
    <name evidence="1" type="ORF">EI97DRAFT_476301</name>
</gene>
<dbReference type="EMBL" id="ML986500">
    <property type="protein sequence ID" value="KAF2274785.1"/>
    <property type="molecule type" value="Genomic_DNA"/>
</dbReference>
<keyword evidence="2" id="KW-1185">Reference proteome</keyword>
<dbReference type="RefSeq" id="XP_033652324.1">
    <property type="nucleotide sequence ID" value="XM_033801936.1"/>
</dbReference>
<dbReference type="GeneID" id="54555111"/>
<dbReference type="AlphaFoldDB" id="A0A6A6JEU0"/>
<accession>A0A6A6JEU0</accession>
<reference evidence="1" key="1">
    <citation type="journal article" date="2020" name="Stud. Mycol.">
        <title>101 Dothideomycetes genomes: a test case for predicting lifestyles and emergence of pathogens.</title>
        <authorList>
            <person name="Haridas S."/>
            <person name="Albert R."/>
            <person name="Binder M."/>
            <person name="Bloem J."/>
            <person name="Labutti K."/>
            <person name="Salamov A."/>
            <person name="Andreopoulos B."/>
            <person name="Baker S."/>
            <person name="Barry K."/>
            <person name="Bills G."/>
            <person name="Bluhm B."/>
            <person name="Cannon C."/>
            <person name="Castanera R."/>
            <person name="Culley D."/>
            <person name="Daum C."/>
            <person name="Ezra D."/>
            <person name="Gonzalez J."/>
            <person name="Henrissat B."/>
            <person name="Kuo A."/>
            <person name="Liang C."/>
            <person name="Lipzen A."/>
            <person name="Lutzoni F."/>
            <person name="Magnuson J."/>
            <person name="Mondo S."/>
            <person name="Nolan M."/>
            <person name="Ohm R."/>
            <person name="Pangilinan J."/>
            <person name="Park H.-J."/>
            <person name="Ramirez L."/>
            <person name="Alfaro M."/>
            <person name="Sun H."/>
            <person name="Tritt A."/>
            <person name="Yoshinaga Y."/>
            <person name="Zwiers L.-H."/>
            <person name="Turgeon B."/>
            <person name="Goodwin S."/>
            <person name="Spatafora J."/>
            <person name="Crous P."/>
            <person name="Grigoriev I."/>
        </authorList>
    </citation>
    <scope>NUCLEOTIDE SEQUENCE</scope>
    <source>
        <strain evidence="1">CBS 379.55</strain>
    </source>
</reference>
<protein>
    <submittedName>
        <fullName evidence="1">Uncharacterized protein</fullName>
    </submittedName>
</protein>
<sequence>MCIFGPFVSTYSFHLTEFLHSCQGLLSITKRDFWQLFRAAWDSTLTKTTILKAFEATGLAPFNLERILTWFQARQDEHPSSSSSSSSVLSASDWRKIETLLWEVVEDIYDSKAVKLSHTIHTIAAQKIILKHEVKQLCEALHNEKKCYKRGKALLLELPEDYNSGAIFWSPSKVQKAHDRQIEKDAEEKAVQLQKDEDSKWREELKLQKAALLEERRCERAAAKIEQAQACEQKALQAQELWKA</sequence>
<evidence type="ECO:0000313" key="1">
    <source>
        <dbReference type="EMBL" id="KAF2274785.1"/>
    </source>
</evidence>
<name>A0A6A6JEU0_WESOR</name>
<dbReference type="Proteomes" id="UP000800097">
    <property type="component" value="Unassembled WGS sequence"/>
</dbReference>